<dbReference type="PANTHER" id="PTHR47245">
    <property type="entry name" value="PEPTIDYLPROLYL ISOMERASE"/>
    <property type="match status" value="1"/>
</dbReference>
<keyword evidence="4" id="KW-1185">Reference proteome</keyword>
<dbReference type="SUPFAM" id="SSF109998">
    <property type="entry name" value="Triger factor/SurA peptide-binding domain-like"/>
    <property type="match status" value="1"/>
</dbReference>
<dbReference type="Pfam" id="PF13624">
    <property type="entry name" value="SurA_N_3"/>
    <property type="match status" value="1"/>
</dbReference>
<dbReference type="EMBL" id="CP066308">
    <property type="protein sequence ID" value="QQE73928.1"/>
    <property type="molecule type" value="Genomic_DNA"/>
</dbReference>
<gene>
    <name evidence="1" type="ORF">JD108_19025</name>
    <name evidence="2" type="ORF">KDJ56_18960</name>
</gene>
<protein>
    <submittedName>
        <fullName evidence="1">SurA N-terminal domain-containing protein</fullName>
    </submittedName>
</protein>
<name>A0A7T5EJV9_9BACL</name>
<evidence type="ECO:0000313" key="4">
    <source>
        <dbReference type="Proteomes" id="UP000677234"/>
    </source>
</evidence>
<evidence type="ECO:0000313" key="2">
    <source>
        <dbReference type="EMBL" id="QUO41012.1"/>
    </source>
</evidence>
<dbReference type="AlphaFoldDB" id="A0A7T5EJV9"/>
<dbReference type="Proteomes" id="UP000595847">
    <property type="component" value="Chromosome"/>
</dbReference>
<dbReference type="KEGG" id="bcop:JD108_19025"/>
<dbReference type="Gene3D" id="1.10.4030.10">
    <property type="entry name" value="Porin chaperone SurA, peptide-binding domain"/>
    <property type="match status" value="1"/>
</dbReference>
<dbReference type="PANTHER" id="PTHR47245:SF2">
    <property type="entry name" value="PEPTIDYL-PROLYL CIS-TRANS ISOMERASE HP_0175-RELATED"/>
    <property type="match status" value="1"/>
</dbReference>
<dbReference type="InterPro" id="IPR050245">
    <property type="entry name" value="PrsA_foldase"/>
</dbReference>
<reference evidence="2" key="2">
    <citation type="submission" date="2021-04" db="EMBL/GenBank/DDBJ databases">
        <title>Brevibacillus composti FJAT-54423, complete genome.</title>
        <authorList>
            <person name="Tang R."/>
        </authorList>
    </citation>
    <scope>NUCLEOTIDE SEQUENCE</scope>
    <source>
        <strain evidence="2">FJAT-54424</strain>
    </source>
</reference>
<proteinExistence type="predicted"/>
<dbReference type="RefSeq" id="WP_198827524.1">
    <property type="nucleotide sequence ID" value="NZ_CP066308.1"/>
</dbReference>
<dbReference type="InterPro" id="IPR027304">
    <property type="entry name" value="Trigger_fact/SurA_dom_sf"/>
</dbReference>
<dbReference type="EMBL" id="CP073708">
    <property type="protein sequence ID" value="QUO41012.1"/>
    <property type="molecule type" value="Genomic_DNA"/>
</dbReference>
<evidence type="ECO:0000313" key="3">
    <source>
        <dbReference type="Proteomes" id="UP000595847"/>
    </source>
</evidence>
<accession>A0A7T5EJV9</accession>
<organism evidence="1 3">
    <name type="scientific">Brevibacillus composti</name>
    <dbReference type="NCBI Taxonomy" id="2796470"/>
    <lineage>
        <taxon>Bacteria</taxon>
        <taxon>Bacillati</taxon>
        <taxon>Bacillota</taxon>
        <taxon>Bacilli</taxon>
        <taxon>Bacillales</taxon>
        <taxon>Paenibacillaceae</taxon>
        <taxon>Brevibacillus</taxon>
    </lineage>
</organism>
<dbReference type="Proteomes" id="UP000677234">
    <property type="component" value="Chromosome"/>
</dbReference>
<reference evidence="1 3" key="1">
    <citation type="submission" date="2020-12" db="EMBL/GenBank/DDBJ databases">
        <title>strain FJAT-54423T represents a novel species of the genus Brevibacillus.</title>
        <authorList>
            <person name="Tang R."/>
        </authorList>
    </citation>
    <scope>NUCLEOTIDE SEQUENCE [LARGE SCALE GENOMIC DNA]</scope>
    <source>
        <strain evidence="1 3">FJAT-54423</strain>
    </source>
</reference>
<sequence length="212" mass="24180">MKKFDLSMLSIAILLLALVILGVALKPADDPVLVTSSRGDITQSELYEQMKESYGKKTLGVIVSRNMVVEEAKDQGVSIDESEVDQEMNRLIEQLGSRENFEQTLKNQGYTEEGFRGTVRTLLLRDKLFEKVYPVSEQDIQAFYEKNKDKFGNPAPDLEQVRPEIVKQLNKENRKKHMDDWLIGLEKKFNVKFLDPSLAPDDVLQNAEASQK</sequence>
<evidence type="ECO:0000313" key="1">
    <source>
        <dbReference type="EMBL" id="QQE73928.1"/>
    </source>
</evidence>